<name>A0A9Y1FMX1_9ARCH</name>
<sequence length="150" mass="17320">MHKGFITKELTNDEISHKKIFIKVEDRILFPHGIFFIDYLDNSFGVYLSNRGFLEGLESWFEEFPSLKKGDIVIIAKHSSGFSLNTTSPVVQSQISLIMEMQRVQMLTEEDILCPNCYYSLEKEKLPEDSPHLLKLKCGRCGFILIKTKI</sequence>
<evidence type="ECO:0000313" key="1">
    <source>
        <dbReference type="EMBL" id="UJG42043.1"/>
    </source>
</evidence>
<gene>
    <name evidence="1" type="ORF">K9W45_06150</name>
</gene>
<proteinExistence type="predicted"/>
<protein>
    <submittedName>
        <fullName evidence="1">Zinc-ribbon domain-containing protein</fullName>
    </submittedName>
</protein>
<dbReference type="AlphaFoldDB" id="A0A9Y1FMX1"/>
<reference evidence="1" key="1">
    <citation type="journal article" date="2022" name="Nat. Microbiol.">
        <title>Unique mobile elements and scalable gene flow at the prokaryote-eukaryote boundary revealed by circularized Asgard archaea genomes.</title>
        <authorList>
            <person name="Wu F."/>
            <person name="Speth D.R."/>
            <person name="Philosof A."/>
            <person name="Cremiere A."/>
            <person name="Narayanan A."/>
            <person name="Barco R.A."/>
            <person name="Connon S.A."/>
            <person name="Amend J.P."/>
            <person name="Antoshechkin I.A."/>
            <person name="Orphan V.J."/>
        </authorList>
    </citation>
    <scope>NUCLEOTIDE SEQUENCE</scope>
    <source>
        <strain evidence="1">PM71</strain>
    </source>
</reference>
<dbReference type="Proteomes" id="UP001201020">
    <property type="component" value="Chromosome"/>
</dbReference>
<dbReference type="EMBL" id="CP084166">
    <property type="protein sequence ID" value="UJG42043.1"/>
    <property type="molecule type" value="Genomic_DNA"/>
</dbReference>
<accession>A0A9Y1FMX1</accession>
<organism evidence="1">
    <name type="scientific">Candidatus Heimdallarchaeum aukensis</name>
    <dbReference type="NCBI Taxonomy" id="2876573"/>
    <lineage>
        <taxon>Archaea</taxon>
        <taxon>Promethearchaeati</taxon>
        <taxon>Candidatus Heimdallarchaeota</taxon>
        <taxon>Candidatus Heimdallarchaeia (ex Rinke et al. 2021) (nom. nud.)</taxon>
        <taxon>Candidatus Heimdallarchaeales</taxon>
        <taxon>Candidatus Heimdallarchaeaceae</taxon>
        <taxon>Candidatus Heimdallarchaeum</taxon>
    </lineage>
</organism>